<keyword evidence="3" id="KW-1185">Reference proteome</keyword>
<dbReference type="AlphaFoldDB" id="A0A846Y0E5"/>
<dbReference type="EMBL" id="JAAXOP010000007">
    <property type="protein sequence ID" value="NKY51575.1"/>
    <property type="molecule type" value="Genomic_DNA"/>
</dbReference>
<evidence type="ECO:0000313" key="3">
    <source>
        <dbReference type="Proteomes" id="UP000565711"/>
    </source>
</evidence>
<protein>
    <submittedName>
        <fullName evidence="2">Nuclear transport factor 2 family protein</fullName>
    </submittedName>
</protein>
<evidence type="ECO:0000313" key="2">
    <source>
        <dbReference type="EMBL" id="NKY51575.1"/>
    </source>
</evidence>
<dbReference type="SUPFAM" id="SSF54427">
    <property type="entry name" value="NTF2-like"/>
    <property type="match status" value="1"/>
</dbReference>
<dbReference type="Gene3D" id="3.10.450.50">
    <property type="match status" value="1"/>
</dbReference>
<accession>A0A846Y0E5</accession>
<reference evidence="2 3" key="1">
    <citation type="submission" date="2020-04" db="EMBL/GenBank/DDBJ databases">
        <title>MicrobeNet Type strains.</title>
        <authorList>
            <person name="Nicholson A.C."/>
        </authorList>
    </citation>
    <scope>NUCLEOTIDE SEQUENCE [LARGE SCALE GENOMIC DNA]</scope>
    <source>
        <strain evidence="2 3">JCM 12354</strain>
    </source>
</reference>
<feature type="domain" description="SnoaL-like" evidence="1">
    <location>
        <begin position="7"/>
        <end position="107"/>
    </location>
</feature>
<comment type="caution">
    <text evidence="2">The sequence shown here is derived from an EMBL/GenBank/DDBJ whole genome shotgun (WGS) entry which is preliminary data.</text>
</comment>
<name>A0A846Y0E5_9NOCA</name>
<evidence type="ECO:0000259" key="1">
    <source>
        <dbReference type="Pfam" id="PF12680"/>
    </source>
</evidence>
<organism evidence="2 3">
    <name type="scientific">Nocardia vermiculata</name>
    <dbReference type="NCBI Taxonomy" id="257274"/>
    <lineage>
        <taxon>Bacteria</taxon>
        <taxon>Bacillati</taxon>
        <taxon>Actinomycetota</taxon>
        <taxon>Actinomycetes</taxon>
        <taxon>Mycobacteriales</taxon>
        <taxon>Nocardiaceae</taxon>
        <taxon>Nocardia</taxon>
    </lineage>
</organism>
<dbReference type="Pfam" id="PF12680">
    <property type="entry name" value="SnoaL_2"/>
    <property type="match status" value="1"/>
</dbReference>
<gene>
    <name evidence="2" type="ORF">HGA08_15220</name>
</gene>
<proteinExistence type="predicted"/>
<dbReference type="InterPro" id="IPR032710">
    <property type="entry name" value="NTF2-like_dom_sf"/>
</dbReference>
<sequence length="132" mass="14651">MEQLAGDFIAAVERGDIDEIAGRIYAPDAIIWHNSDGLEMTVAQNLASLAWLSATLKDMRYEQVSRMPARDGYVQRHVLRGRCPGGEEITVRACFFVTVAGGRITRIDEYLDSAASADLRKYRPDGLTETKS</sequence>
<dbReference type="InterPro" id="IPR037401">
    <property type="entry name" value="SnoaL-like"/>
</dbReference>
<dbReference type="Proteomes" id="UP000565711">
    <property type="component" value="Unassembled WGS sequence"/>
</dbReference>